<protein>
    <submittedName>
        <fullName evidence="1">Uncharacterized protein</fullName>
    </submittedName>
</protein>
<accession>A0A2T6BQB9</accession>
<dbReference type="RefSeq" id="WP_108116857.1">
    <property type="nucleotide sequence ID" value="NZ_QBKT01000016.1"/>
</dbReference>
<gene>
    <name evidence="1" type="ORF">C8N46_1167</name>
</gene>
<dbReference type="OrthoDB" id="7067935at2"/>
<dbReference type="Proteomes" id="UP000244090">
    <property type="component" value="Unassembled WGS sequence"/>
</dbReference>
<keyword evidence="2" id="KW-1185">Reference proteome</keyword>
<reference evidence="1 2" key="1">
    <citation type="submission" date="2018-04" db="EMBL/GenBank/DDBJ databases">
        <title>Genomic Encyclopedia of Archaeal and Bacterial Type Strains, Phase II (KMG-II): from individual species to whole genera.</title>
        <authorList>
            <person name="Goeker M."/>
        </authorList>
    </citation>
    <scope>NUCLEOTIDE SEQUENCE [LARGE SCALE GENOMIC DNA]</scope>
    <source>
        <strain evidence="1 2">DSM 25731</strain>
    </source>
</reference>
<sequence>MRKNVYILRERKSDGELHLFLANPTDQDECYSKQKSICGRMDVEEDSRTIFSCQPEERARTQCAKIGRTLCSTCVSHLYMDKI</sequence>
<name>A0A2T6BQB9_9FLAO</name>
<organism evidence="1 2">
    <name type="scientific">Kordia periserrulae</name>
    <dbReference type="NCBI Taxonomy" id="701523"/>
    <lineage>
        <taxon>Bacteria</taxon>
        <taxon>Pseudomonadati</taxon>
        <taxon>Bacteroidota</taxon>
        <taxon>Flavobacteriia</taxon>
        <taxon>Flavobacteriales</taxon>
        <taxon>Flavobacteriaceae</taxon>
        <taxon>Kordia</taxon>
    </lineage>
</organism>
<evidence type="ECO:0000313" key="2">
    <source>
        <dbReference type="Proteomes" id="UP000244090"/>
    </source>
</evidence>
<comment type="caution">
    <text evidence="1">The sequence shown here is derived from an EMBL/GenBank/DDBJ whole genome shotgun (WGS) entry which is preliminary data.</text>
</comment>
<dbReference type="AlphaFoldDB" id="A0A2T6BQB9"/>
<evidence type="ECO:0000313" key="1">
    <source>
        <dbReference type="EMBL" id="PTX58244.1"/>
    </source>
</evidence>
<proteinExistence type="predicted"/>
<dbReference type="EMBL" id="QBKT01000016">
    <property type="protein sequence ID" value="PTX58244.1"/>
    <property type="molecule type" value="Genomic_DNA"/>
</dbReference>